<dbReference type="GO" id="GO:1990116">
    <property type="term" value="P:ribosome-associated ubiquitin-dependent protein catabolic process"/>
    <property type="evidence" value="ECO:0007669"/>
    <property type="project" value="TreeGrafter"/>
</dbReference>
<reference evidence="2" key="1">
    <citation type="submission" date="2021-02" db="EMBL/GenBank/DDBJ databases">
        <authorList>
            <person name="Nowell W R."/>
        </authorList>
    </citation>
    <scope>NUCLEOTIDE SEQUENCE</scope>
    <source>
        <strain evidence="2">Ploen Becks lab</strain>
    </source>
</reference>
<comment type="caution">
    <text evidence="2">The sequence shown here is derived from an EMBL/GenBank/DDBJ whole genome shotgun (WGS) entry which is preliminary data.</text>
</comment>
<dbReference type="PANTHER" id="PTHR15239:SF6">
    <property type="entry name" value="RIBOSOME QUALITY CONTROL COMPLEX SUBUNIT NEMF"/>
    <property type="match status" value="1"/>
</dbReference>
<dbReference type="GO" id="GO:1990112">
    <property type="term" value="C:RQC complex"/>
    <property type="evidence" value="ECO:0007669"/>
    <property type="project" value="TreeGrafter"/>
</dbReference>
<protein>
    <recommendedName>
        <fullName evidence="1">NFACT protein C-terminal domain-containing protein</fullName>
    </recommendedName>
</protein>
<feature type="domain" description="NFACT protein C-terminal" evidence="1">
    <location>
        <begin position="10"/>
        <end position="102"/>
    </location>
</feature>
<dbReference type="AlphaFoldDB" id="A0A813M0N3"/>
<dbReference type="OrthoDB" id="207084at2759"/>
<accession>A0A813M0N3</accession>
<organism evidence="2 3">
    <name type="scientific">Brachionus calyciflorus</name>
    <dbReference type="NCBI Taxonomy" id="104777"/>
    <lineage>
        <taxon>Eukaryota</taxon>
        <taxon>Metazoa</taxon>
        <taxon>Spiralia</taxon>
        <taxon>Gnathifera</taxon>
        <taxon>Rotifera</taxon>
        <taxon>Eurotatoria</taxon>
        <taxon>Monogononta</taxon>
        <taxon>Pseudotrocha</taxon>
        <taxon>Ploima</taxon>
        <taxon>Brachionidae</taxon>
        <taxon>Brachionus</taxon>
    </lineage>
</organism>
<evidence type="ECO:0000313" key="2">
    <source>
        <dbReference type="EMBL" id="CAF0704686.1"/>
    </source>
</evidence>
<dbReference type="Proteomes" id="UP000663879">
    <property type="component" value="Unassembled WGS sequence"/>
</dbReference>
<gene>
    <name evidence="2" type="ORF">OXX778_LOCUS171</name>
</gene>
<proteinExistence type="predicted"/>
<dbReference type="InterPro" id="IPR051608">
    <property type="entry name" value="RQC_Subunit_NEMF"/>
</dbReference>
<name>A0A813M0N3_9BILA</name>
<evidence type="ECO:0000313" key="3">
    <source>
        <dbReference type="Proteomes" id="UP000663879"/>
    </source>
</evidence>
<dbReference type="PANTHER" id="PTHR15239">
    <property type="entry name" value="NUCLEAR EXPORT MEDIATOR FACTOR NEMF"/>
    <property type="match status" value="1"/>
</dbReference>
<evidence type="ECO:0000259" key="1">
    <source>
        <dbReference type="Pfam" id="PF11923"/>
    </source>
</evidence>
<dbReference type="InterPro" id="IPR021846">
    <property type="entry name" value="NFACT-C"/>
</dbReference>
<dbReference type="GO" id="GO:0072344">
    <property type="term" value="P:rescue of stalled ribosome"/>
    <property type="evidence" value="ECO:0007669"/>
    <property type="project" value="TreeGrafter"/>
</dbReference>
<keyword evidence="3" id="KW-1185">Reference proteome</keyword>
<dbReference type="Pfam" id="PF11923">
    <property type="entry name" value="NFACT-C"/>
    <property type="match status" value="1"/>
</dbReference>
<dbReference type="EMBL" id="CAJNOC010000008">
    <property type="protein sequence ID" value="CAF0704686.1"/>
    <property type="molecule type" value="Genomic_DNA"/>
</dbReference>
<dbReference type="GO" id="GO:0000049">
    <property type="term" value="F:tRNA binding"/>
    <property type="evidence" value="ECO:0007669"/>
    <property type="project" value="TreeGrafter"/>
</dbReference>
<sequence>MNRILTFWDEIEVIDSLTGNPLEEDELLFCLTVCAPYSTLQNYKHKVKMIPGTTKRGQAVKTGIEMFVRDKTTTQREKDLIKANLTTKEQDISRNLPGKVKLSAPNLMKMKKK</sequence>
<dbReference type="GO" id="GO:0043023">
    <property type="term" value="F:ribosomal large subunit binding"/>
    <property type="evidence" value="ECO:0007669"/>
    <property type="project" value="TreeGrafter"/>
</dbReference>